<name>A0A6J4JHD1_9CHLR</name>
<protein>
    <recommendedName>
        <fullName evidence="1">HepT-like domain-containing protein</fullName>
    </recommendedName>
</protein>
<feature type="domain" description="HepT-like" evidence="1">
    <location>
        <begin position="55"/>
        <end position="162"/>
    </location>
</feature>
<gene>
    <name evidence="2" type="ORF">AVDCRST_MAG77-4330</name>
</gene>
<evidence type="ECO:0000313" key="2">
    <source>
        <dbReference type="EMBL" id="CAA9280150.1"/>
    </source>
</evidence>
<dbReference type="AlphaFoldDB" id="A0A6J4JHD1"/>
<dbReference type="EMBL" id="CADCTC010000204">
    <property type="protein sequence ID" value="CAA9280150.1"/>
    <property type="molecule type" value="Genomic_DNA"/>
</dbReference>
<reference evidence="2" key="1">
    <citation type="submission" date="2020-02" db="EMBL/GenBank/DDBJ databases">
        <authorList>
            <person name="Meier V. D."/>
        </authorList>
    </citation>
    <scope>NUCLEOTIDE SEQUENCE</scope>
    <source>
        <strain evidence="2">AVDCRST_MAG77</strain>
    </source>
</reference>
<proteinExistence type="predicted"/>
<dbReference type="Pfam" id="PF20797">
    <property type="entry name" value="HepT-like_2"/>
    <property type="match status" value="1"/>
</dbReference>
<evidence type="ECO:0000259" key="1">
    <source>
        <dbReference type="Pfam" id="PF20797"/>
    </source>
</evidence>
<dbReference type="InterPro" id="IPR048769">
    <property type="entry name" value="HepT-like_dom"/>
</dbReference>
<sequence>MSSSEHLRATVAPGSLAHRIRIDVTDLDRVVQRASSSWHGAQGASPDALVYVESVALNLHGFYSGVERLLELIARHIDRAVPGGDAWHQELLSQMTREVPGVRPAVLSADRAVSLNDLRRFRHIVRHLYTVHLDPERMRPLLSALPALWDEVRADLLAFAEFLEDLAERQSSSDR</sequence>
<organism evidence="2">
    <name type="scientific">uncultured Chloroflexota bacterium</name>
    <dbReference type="NCBI Taxonomy" id="166587"/>
    <lineage>
        <taxon>Bacteria</taxon>
        <taxon>Bacillati</taxon>
        <taxon>Chloroflexota</taxon>
        <taxon>environmental samples</taxon>
    </lineage>
</organism>
<accession>A0A6J4JHD1</accession>